<protein>
    <recommendedName>
        <fullName evidence="4">JmjC domain-containing protein</fullName>
    </recommendedName>
</protein>
<comment type="caution">
    <text evidence="2">The sequence shown here is derived from an EMBL/GenBank/DDBJ whole genome shotgun (WGS) entry which is preliminary data.</text>
</comment>
<evidence type="ECO:0000256" key="1">
    <source>
        <dbReference type="SAM" id="MobiDB-lite"/>
    </source>
</evidence>
<dbReference type="EMBL" id="MU150398">
    <property type="protein sequence ID" value="KAF9456891.1"/>
    <property type="molecule type" value="Genomic_DNA"/>
</dbReference>
<proteinExistence type="predicted"/>
<dbReference type="OrthoDB" id="2635829at2759"/>
<gene>
    <name evidence="2" type="ORF">BDZ94DRAFT_1314719</name>
</gene>
<evidence type="ECO:0000313" key="3">
    <source>
        <dbReference type="Proteomes" id="UP000807353"/>
    </source>
</evidence>
<keyword evidence="3" id="KW-1185">Reference proteome</keyword>
<accession>A0A9P6C932</accession>
<dbReference type="SUPFAM" id="SSF51197">
    <property type="entry name" value="Clavaminate synthase-like"/>
    <property type="match status" value="1"/>
</dbReference>
<feature type="region of interest" description="Disordered" evidence="1">
    <location>
        <begin position="1"/>
        <end position="22"/>
    </location>
</feature>
<sequence length="499" mass="56552">MPTPDILDMSTKERYTAEEKGKGTARDEIYTLPDTYIKYEDTIMPMSPYHLPSHETNLDTSSVFGPVIDSTRHPVNINFTDHPLIVPSSLFASELMSIELNPVTGELPLIPAFTMDYTCFVHGFELSEKVPIVKWSGGVKTVLPFIPKDGDKTSNVLKLDELAVIKMAKMSLCEPVKFAVSVNHKSLSLDAMETKFRYELGRGNTVIIENFEGPEPYKFAKKEVIRECGLNLKKVYSVHSPLACLKTHSTPQDEMTLADFFAKIPDHNDIRFILDIPAADKWMPKIISRLNNGQKAHVGTRGIVPEICTSIEMLDSENRDLIHSAGTHTMEHHAAEGLCTFVYMKTGAKMWGIVIPDGFSEAQTEEKLKELNDQFICPRWWEDSPQSWALPWEEMGGKVYTIIACPGSPVIMPPGMWHLVYTPVRTVACGGHFYNYDTLHLTEVLRHYDKTRANQVTNTTHISTYRTLCQMMLRRMRDNNTMCTTTSRSLHYVAWLPIQ</sequence>
<evidence type="ECO:0000313" key="2">
    <source>
        <dbReference type="EMBL" id="KAF9456891.1"/>
    </source>
</evidence>
<name>A0A9P6C932_9AGAR</name>
<reference evidence="2" key="1">
    <citation type="submission" date="2020-11" db="EMBL/GenBank/DDBJ databases">
        <authorList>
            <consortium name="DOE Joint Genome Institute"/>
            <person name="Ahrendt S."/>
            <person name="Riley R."/>
            <person name="Andreopoulos W."/>
            <person name="Labutti K."/>
            <person name="Pangilinan J."/>
            <person name="Ruiz-Duenas F.J."/>
            <person name="Barrasa J.M."/>
            <person name="Sanchez-Garcia M."/>
            <person name="Camarero S."/>
            <person name="Miyauchi S."/>
            <person name="Serrano A."/>
            <person name="Linde D."/>
            <person name="Babiker R."/>
            <person name="Drula E."/>
            <person name="Ayuso-Fernandez I."/>
            <person name="Pacheco R."/>
            <person name="Padilla G."/>
            <person name="Ferreira P."/>
            <person name="Barriuso J."/>
            <person name="Kellner H."/>
            <person name="Castanera R."/>
            <person name="Alfaro M."/>
            <person name="Ramirez L."/>
            <person name="Pisabarro A.G."/>
            <person name="Kuo A."/>
            <person name="Tritt A."/>
            <person name="Lipzen A."/>
            <person name="He G."/>
            <person name="Yan M."/>
            <person name="Ng V."/>
            <person name="Cullen D."/>
            <person name="Martin F."/>
            <person name="Rosso M.-N."/>
            <person name="Henrissat B."/>
            <person name="Hibbett D."/>
            <person name="Martinez A.T."/>
            <person name="Grigoriev I.V."/>
        </authorList>
    </citation>
    <scope>NUCLEOTIDE SEQUENCE</scope>
    <source>
        <strain evidence="2">CBS 247.69</strain>
    </source>
</reference>
<dbReference type="AlphaFoldDB" id="A0A9P6C932"/>
<feature type="compositionally biased region" description="Basic and acidic residues" evidence="1">
    <location>
        <begin position="10"/>
        <end position="22"/>
    </location>
</feature>
<dbReference type="Gene3D" id="2.60.120.650">
    <property type="entry name" value="Cupin"/>
    <property type="match status" value="1"/>
</dbReference>
<evidence type="ECO:0008006" key="4">
    <source>
        <dbReference type="Google" id="ProtNLM"/>
    </source>
</evidence>
<organism evidence="2 3">
    <name type="scientific">Collybia nuda</name>
    <dbReference type="NCBI Taxonomy" id="64659"/>
    <lineage>
        <taxon>Eukaryota</taxon>
        <taxon>Fungi</taxon>
        <taxon>Dikarya</taxon>
        <taxon>Basidiomycota</taxon>
        <taxon>Agaricomycotina</taxon>
        <taxon>Agaricomycetes</taxon>
        <taxon>Agaricomycetidae</taxon>
        <taxon>Agaricales</taxon>
        <taxon>Tricholomatineae</taxon>
        <taxon>Clitocybaceae</taxon>
        <taxon>Collybia</taxon>
    </lineage>
</organism>
<dbReference type="Proteomes" id="UP000807353">
    <property type="component" value="Unassembled WGS sequence"/>
</dbReference>